<feature type="compositionally biased region" description="Basic and acidic residues" evidence="1">
    <location>
        <begin position="595"/>
        <end position="605"/>
    </location>
</feature>
<accession>A0A9W7BZ34</accession>
<feature type="region of interest" description="Disordered" evidence="1">
    <location>
        <begin position="595"/>
        <end position="617"/>
    </location>
</feature>
<feature type="compositionally biased region" description="Polar residues" evidence="1">
    <location>
        <begin position="301"/>
        <end position="314"/>
    </location>
</feature>
<feature type="compositionally biased region" description="Basic and acidic residues" evidence="1">
    <location>
        <begin position="188"/>
        <end position="203"/>
    </location>
</feature>
<feature type="compositionally biased region" description="Low complexity" evidence="1">
    <location>
        <begin position="12"/>
        <end position="25"/>
    </location>
</feature>
<feature type="compositionally biased region" description="Pro residues" evidence="1">
    <location>
        <begin position="76"/>
        <end position="87"/>
    </location>
</feature>
<name>A0A9W7BZ34_9STRA</name>
<feature type="compositionally biased region" description="Acidic residues" evidence="1">
    <location>
        <begin position="230"/>
        <end position="246"/>
    </location>
</feature>
<feature type="compositionally biased region" description="Low complexity" evidence="1">
    <location>
        <begin position="130"/>
        <end position="146"/>
    </location>
</feature>
<feature type="compositionally biased region" description="Acidic residues" evidence="1">
    <location>
        <begin position="157"/>
        <end position="169"/>
    </location>
</feature>
<evidence type="ECO:0000313" key="2">
    <source>
        <dbReference type="EMBL" id="GMH96307.1"/>
    </source>
</evidence>
<dbReference type="Proteomes" id="UP001165085">
    <property type="component" value="Unassembled WGS sequence"/>
</dbReference>
<dbReference type="EMBL" id="BRXY01000464">
    <property type="protein sequence ID" value="GMH96307.1"/>
    <property type="molecule type" value="Genomic_DNA"/>
</dbReference>
<dbReference type="OrthoDB" id="10685078at2759"/>
<keyword evidence="3" id="KW-1185">Reference proteome</keyword>
<feature type="region of interest" description="Disordered" evidence="1">
    <location>
        <begin position="1"/>
        <end position="271"/>
    </location>
</feature>
<reference evidence="3" key="1">
    <citation type="journal article" date="2023" name="Commun. Biol.">
        <title>Genome analysis of Parmales, the sister group of diatoms, reveals the evolutionary specialization of diatoms from phago-mixotrophs to photoautotrophs.</title>
        <authorList>
            <person name="Ban H."/>
            <person name="Sato S."/>
            <person name="Yoshikawa S."/>
            <person name="Yamada K."/>
            <person name="Nakamura Y."/>
            <person name="Ichinomiya M."/>
            <person name="Sato N."/>
            <person name="Blanc-Mathieu R."/>
            <person name="Endo H."/>
            <person name="Kuwata A."/>
            <person name="Ogata H."/>
        </authorList>
    </citation>
    <scope>NUCLEOTIDE SEQUENCE [LARGE SCALE GENOMIC DNA]</scope>
    <source>
        <strain evidence="3">NIES 3701</strain>
    </source>
</reference>
<evidence type="ECO:0000256" key="1">
    <source>
        <dbReference type="SAM" id="MobiDB-lite"/>
    </source>
</evidence>
<proteinExistence type="predicted"/>
<comment type="caution">
    <text evidence="2">The sequence shown here is derived from an EMBL/GenBank/DDBJ whole genome shotgun (WGS) entry which is preliminary data.</text>
</comment>
<feature type="compositionally biased region" description="Polar residues" evidence="1">
    <location>
        <begin position="1"/>
        <end position="11"/>
    </location>
</feature>
<dbReference type="AlphaFoldDB" id="A0A9W7BZ34"/>
<feature type="compositionally biased region" description="Basic residues" evidence="1">
    <location>
        <begin position="259"/>
        <end position="270"/>
    </location>
</feature>
<feature type="region of interest" description="Disordered" evidence="1">
    <location>
        <begin position="288"/>
        <end position="330"/>
    </location>
</feature>
<sequence>MSPTKPTNAQSTTTPNHNANATTTTDSLTGPKSGGRFSSRKRPFRRTSLLTSSPSKIVPVKPVTTVRPFKLKTVLKPPPSIKSPASPPNFDFTSPPSPKPDNTQTTPKPPTPASLLSSGEEQYRFRLSMLNRPSPRQSLLSSPSVRMSMLSEVTELPVDDDDDDDDGEIFNENQYERDFSVSPSGGKIPERKNSDAPKTDGKKSKTGVGILGSIPTAVQPEKGDDAREEEKEEREGDGEESTDDSEVTFGAGLSVRSSISKKKPTSKKLKPAVEVKLNMDESFDVVDDEDYLNKPDDVSHGVSNATPMQNTVKRQQQQQQQGAPSPQEYSSECPILPSILLPLLTNVIIKAGGTSKRELNLQLWKTILSASSHFAGAWKSGIKKDGKVGGGRTSKENKWGIQKKSVEEILNDLAEKKEGRWTVKEGLERLEVGNEEFVEGRGEGCLGVKGVIMGDGYGGRLRNLRGWNGFQPNLPFDAEVDVVTRIGEEEVEDLDMEGLGETKEDGVRMCKFMIRELRKKTKEMRELTVENLLRHTAVWERNREIAEHRDGMIFQQEGDNKVVQDVKRARESVEVLEKKKREIFVLERLAERAKRLKEDRGRENNDSNNEMDMDVPA</sequence>
<evidence type="ECO:0000313" key="3">
    <source>
        <dbReference type="Proteomes" id="UP001165085"/>
    </source>
</evidence>
<protein>
    <submittedName>
        <fullName evidence="2">Uncharacterized protein</fullName>
    </submittedName>
</protein>
<gene>
    <name evidence="2" type="ORF">TrST_g8479</name>
</gene>
<organism evidence="2 3">
    <name type="scientific">Triparma strigata</name>
    <dbReference type="NCBI Taxonomy" id="1606541"/>
    <lineage>
        <taxon>Eukaryota</taxon>
        <taxon>Sar</taxon>
        <taxon>Stramenopiles</taxon>
        <taxon>Ochrophyta</taxon>
        <taxon>Bolidophyceae</taxon>
        <taxon>Parmales</taxon>
        <taxon>Triparmaceae</taxon>
        <taxon>Triparma</taxon>
    </lineage>
</organism>